<organism evidence="6 7">
    <name type="scientific">Tropilaelaps mercedesae</name>
    <dbReference type="NCBI Taxonomy" id="418985"/>
    <lineage>
        <taxon>Eukaryota</taxon>
        <taxon>Metazoa</taxon>
        <taxon>Ecdysozoa</taxon>
        <taxon>Arthropoda</taxon>
        <taxon>Chelicerata</taxon>
        <taxon>Arachnida</taxon>
        <taxon>Acari</taxon>
        <taxon>Parasitiformes</taxon>
        <taxon>Mesostigmata</taxon>
        <taxon>Gamasina</taxon>
        <taxon>Dermanyssoidea</taxon>
        <taxon>Laelapidae</taxon>
        <taxon>Tropilaelaps</taxon>
    </lineage>
</organism>
<feature type="compositionally biased region" description="Polar residues" evidence="4">
    <location>
        <begin position="563"/>
        <end position="588"/>
    </location>
</feature>
<dbReference type="SUPFAM" id="SSF47923">
    <property type="entry name" value="Ypt/Rab-GAP domain of gyp1p"/>
    <property type="match status" value="2"/>
</dbReference>
<accession>A0A1V9X413</accession>
<keyword evidence="7" id="KW-1185">Reference proteome</keyword>
<feature type="coiled-coil region" evidence="3">
    <location>
        <begin position="1025"/>
        <end position="1052"/>
    </location>
</feature>
<dbReference type="AlphaFoldDB" id="A0A1V9X413"/>
<dbReference type="Gene3D" id="1.10.10.2750">
    <property type="match status" value="1"/>
</dbReference>
<evidence type="ECO:0000256" key="1">
    <source>
        <dbReference type="ARBA" id="ARBA00022468"/>
    </source>
</evidence>
<evidence type="ECO:0000313" key="6">
    <source>
        <dbReference type="EMBL" id="OQR68136.1"/>
    </source>
</evidence>
<dbReference type="PANTHER" id="PTHR47219:SF16">
    <property type="entry name" value="GTPASE ACTIVATING PROTEIN"/>
    <property type="match status" value="1"/>
</dbReference>
<dbReference type="InterPro" id="IPR011993">
    <property type="entry name" value="PH-like_dom_sf"/>
</dbReference>
<dbReference type="InterPro" id="IPR050302">
    <property type="entry name" value="Rab_GAP_TBC_domain"/>
</dbReference>
<feature type="compositionally biased region" description="Polar residues" evidence="4">
    <location>
        <begin position="462"/>
        <end position="496"/>
    </location>
</feature>
<dbReference type="InParanoid" id="A0A1V9X413"/>
<dbReference type="InterPro" id="IPR000195">
    <property type="entry name" value="Rab-GAP-TBC_dom"/>
</dbReference>
<feature type="compositionally biased region" description="Basic and acidic residues" evidence="4">
    <location>
        <begin position="497"/>
        <end position="527"/>
    </location>
</feature>
<dbReference type="SUPFAM" id="SSF50729">
    <property type="entry name" value="PH domain-like"/>
    <property type="match status" value="2"/>
</dbReference>
<feature type="compositionally biased region" description="Low complexity" evidence="4">
    <location>
        <begin position="551"/>
        <end position="562"/>
    </location>
</feature>
<proteinExistence type="predicted"/>
<name>A0A1V9X413_9ACAR</name>
<dbReference type="InterPro" id="IPR021785">
    <property type="entry name" value="DUF3350"/>
</dbReference>
<dbReference type="PANTHER" id="PTHR47219">
    <property type="entry name" value="RAB GTPASE-ACTIVATING PROTEIN 1-LIKE"/>
    <property type="match status" value="1"/>
</dbReference>
<dbReference type="Gene3D" id="2.30.29.30">
    <property type="entry name" value="Pleckstrin-homology domain (PH domain)/Phosphotyrosine-binding domain (PTB)"/>
    <property type="match status" value="2"/>
</dbReference>
<dbReference type="SMART" id="SM00164">
    <property type="entry name" value="TBC"/>
    <property type="match status" value="1"/>
</dbReference>
<dbReference type="Pfam" id="PF00566">
    <property type="entry name" value="RabGAP-TBC"/>
    <property type="match status" value="1"/>
</dbReference>
<gene>
    <name evidence="6" type="ORF">BIW11_13101</name>
</gene>
<dbReference type="Pfam" id="PF11830">
    <property type="entry name" value="DUF3350"/>
    <property type="match status" value="1"/>
</dbReference>
<evidence type="ECO:0000256" key="2">
    <source>
        <dbReference type="ARBA" id="ARBA00022553"/>
    </source>
</evidence>
<protein>
    <submittedName>
        <fullName evidence="6">TBC1 domain family member 4-like</fullName>
    </submittedName>
</protein>
<dbReference type="Gene3D" id="1.10.472.80">
    <property type="entry name" value="Ypt/Rab-GAP domain of gyp1p, domain 3"/>
    <property type="match status" value="1"/>
</dbReference>
<evidence type="ECO:0000259" key="5">
    <source>
        <dbReference type="PROSITE" id="PS50086"/>
    </source>
</evidence>
<dbReference type="Proteomes" id="UP000192247">
    <property type="component" value="Unassembled WGS sequence"/>
</dbReference>
<dbReference type="EMBL" id="MNPL01025845">
    <property type="protein sequence ID" value="OQR68136.1"/>
    <property type="molecule type" value="Genomic_DNA"/>
</dbReference>
<keyword evidence="1" id="KW-0343">GTPase activation</keyword>
<evidence type="ECO:0000256" key="4">
    <source>
        <dbReference type="SAM" id="MobiDB-lite"/>
    </source>
</evidence>
<dbReference type="InterPro" id="IPR035969">
    <property type="entry name" value="Rab-GAP_TBC_sf"/>
</dbReference>
<dbReference type="Gene3D" id="1.10.8.270">
    <property type="entry name" value="putative rabgap domain of human tbc1 domain family member 14 like domains"/>
    <property type="match status" value="1"/>
</dbReference>
<evidence type="ECO:0000313" key="7">
    <source>
        <dbReference type="Proteomes" id="UP000192247"/>
    </source>
</evidence>
<keyword evidence="2" id="KW-0597">Phosphoprotein</keyword>
<dbReference type="PROSITE" id="PS50086">
    <property type="entry name" value="TBC_RABGAP"/>
    <property type="match status" value="1"/>
</dbReference>
<evidence type="ECO:0000256" key="3">
    <source>
        <dbReference type="SAM" id="Coils"/>
    </source>
</evidence>
<dbReference type="GO" id="GO:0005096">
    <property type="term" value="F:GTPase activator activity"/>
    <property type="evidence" value="ECO:0007669"/>
    <property type="project" value="UniProtKB-KW"/>
</dbReference>
<dbReference type="STRING" id="418985.A0A1V9X413"/>
<dbReference type="OrthoDB" id="295078at2759"/>
<dbReference type="FunFam" id="1.10.8.270:FF:000001">
    <property type="entry name" value="TBC1 domain family member 1"/>
    <property type="match status" value="1"/>
</dbReference>
<sequence length="1057" mass="119663">MPATFRSYKGCLYLGSVRFESFHSLPMLPWIVAEVRRSKGSQAHQISIELTTEGRLLAVNQENLIVQKHYLSTLSKFSQISYDRTLFTYIQKYAQCGDNQPEVNLCHVYQAPDVAMVKELFKSIRELSNHLLRQDLPRCVANLDCVASFEVLYVGKLRLGDPQLSRQMVDEAVRVCASGLEEQRRDSIQIKNSLLTRRHQMSLDSTNSRSILTALRNITPSGVSGLLDRAASPTPTSPKIEYRNRTMILILGKQQIVLLSADKKQISWEKTFSEVLNCVEGASFSDHFAITCVDAHETSSLPYGRLVFKCSSPSIASEIVISIKQSKDNVANAGGVGKLATNNFGCDGCPMLKFHNLCLRLENLDVEESWRLIENWASNVIDESDRKHALVRVPAIDLASPQQRNEVYMHILREHFEFKQKMHFHQPQGAKEKAVLGLFKDIKEKAQKTLSASFETLLKPQRQSSLPLDRTVSSPPMSSGCASAISSDVRLASSSEESVHKNSAESVHRSKEHLTPLPEIPEKRSKSPEPAAGPRTPTRQSSTAITKDIASSMPSTTTDSSPHATISTLPRPRFSQSSYQCAPLTSTGLAPVPPGPSAPVPNRMGMIRRISRKTSRTEIPSEITNRRRTCGELKELWRKAIKETILLNRMERENEKLLIQQSELERKQTCLDYADSGSPNEFCWDTILKNRAESQEELILALVRQGVPKQRRGEIWKLFSKIFNRYFYKGPLDLNAPIFKVEYSSLLEMLTENQHLILVDLARTFPTHRFYKDGFGEGQLSLFNVLKAYSMVDPEVGYCQGLAFVSGVLLLHLTEEEAFQLLKHIMVHLGFRQLYLPSMEGVQVQLYQLWRLLHDIHNDLYIHLERFEMEPALYATPWFLTLFASHFPMELVVRIFDLIFLQGAEVVIKVALAVLVVHKEQLLTCMGFEELSDYLKYKVPLLSCEQLHSIVKTASQSDLSRCILDYEVEFRLIQEDVLQATPQSCQQHHTSALNGKCVAGTEHISETGFQKTTLSTVGTKEFKIKSDLEQQITALRSQNQHLQLEIQSLQEQLQVFK</sequence>
<feature type="domain" description="Rab-GAP TBC" evidence="5">
    <location>
        <begin position="706"/>
        <end position="903"/>
    </location>
</feature>
<dbReference type="CDD" id="cd00934">
    <property type="entry name" value="PTB"/>
    <property type="match status" value="1"/>
</dbReference>
<feature type="region of interest" description="Disordered" evidence="4">
    <location>
        <begin position="462"/>
        <end position="603"/>
    </location>
</feature>
<comment type="caution">
    <text evidence="6">The sequence shown here is derived from an EMBL/GenBank/DDBJ whole genome shotgun (WGS) entry which is preliminary data.</text>
</comment>
<reference evidence="6 7" key="1">
    <citation type="journal article" date="2017" name="Gigascience">
        <title>Draft genome of the honey bee ectoparasitic mite, Tropilaelaps mercedesae, is shaped by the parasitic life history.</title>
        <authorList>
            <person name="Dong X."/>
            <person name="Armstrong S.D."/>
            <person name="Xia D."/>
            <person name="Makepeace B.L."/>
            <person name="Darby A.C."/>
            <person name="Kadowaki T."/>
        </authorList>
    </citation>
    <scope>NUCLEOTIDE SEQUENCE [LARGE SCALE GENOMIC DNA]</scope>
    <source>
        <strain evidence="6">Wuxi-XJTLU</strain>
    </source>
</reference>
<keyword evidence="3" id="KW-0175">Coiled coil</keyword>